<dbReference type="GO" id="GO:0042918">
    <property type="term" value="P:alkanesulfonate transmembrane transport"/>
    <property type="evidence" value="ECO:0007669"/>
    <property type="project" value="TreeGrafter"/>
</dbReference>
<proteinExistence type="inferred from homology"/>
<evidence type="ECO:0000256" key="3">
    <source>
        <dbReference type="ARBA" id="ARBA00022729"/>
    </source>
</evidence>
<dbReference type="Proteomes" id="UP000193689">
    <property type="component" value="Unassembled WGS sequence"/>
</dbReference>
<feature type="signal peptide" evidence="4">
    <location>
        <begin position="1"/>
        <end position="17"/>
    </location>
</feature>
<dbReference type="SUPFAM" id="SSF53850">
    <property type="entry name" value="Periplasmic binding protein-like II"/>
    <property type="match status" value="1"/>
</dbReference>
<dbReference type="EMBL" id="MCFJ01000001">
    <property type="protein sequence ID" value="ORY70882.1"/>
    <property type="molecule type" value="Genomic_DNA"/>
</dbReference>
<accession>A0A1Y2EH34</accession>
<evidence type="ECO:0000256" key="4">
    <source>
        <dbReference type="SAM" id="SignalP"/>
    </source>
</evidence>
<keyword evidence="3 4" id="KW-0732">Signal</keyword>
<feature type="chain" id="PRO_5010999667" description="SsuA/THI5-like domain-containing protein" evidence="4">
    <location>
        <begin position="18"/>
        <end position="361"/>
    </location>
</feature>
<reference evidence="6 7" key="1">
    <citation type="submission" date="2016-07" db="EMBL/GenBank/DDBJ databases">
        <title>Pervasive Adenine N6-methylation of Active Genes in Fungi.</title>
        <authorList>
            <consortium name="DOE Joint Genome Institute"/>
            <person name="Mondo S.J."/>
            <person name="Dannebaum R.O."/>
            <person name="Kuo R.C."/>
            <person name="Labutti K."/>
            <person name="Haridas S."/>
            <person name="Kuo A."/>
            <person name="Salamov A."/>
            <person name="Ahrendt S.R."/>
            <person name="Lipzen A."/>
            <person name="Sullivan W."/>
            <person name="Andreopoulos W.B."/>
            <person name="Clum A."/>
            <person name="Lindquist E."/>
            <person name="Daum C."/>
            <person name="Ramamoorthy G.K."/>
            <person name="Gryganskyi A."/>
            <person name="Culley D."/>
            <person name="Magnuson J.K."/>
            <person name="James T.Y."/>
            <person name="O'Malley M.A."/>
            <person name="Stajich J.E."/>
            <person name="Spatafora J.W."/>
            <person name="Visel A."/>
            <person name="Grigoriev I.V."/>
        </authorList>
    </citation>
    <scope>NUCLEOTIDE SEQUENCE [LARGE SCALE GENOMIC DNA]</scope>
    <source>
        <strain evidence="6 7">CBS 129021</strain>
    </source>
</reference>
<dbReference type="OrthoDB" id="3471445at2759"/>
<evidence type="ECO:0000259" key="5">
    <source>
        <dbReference type="Pfam" id="PF09084"/>
    </source>
</evidence>
<dbReference type="GeneID" id="63775228"/>
<evidence type="ECO:0000313" key="6">
    <source>
        <dbReference type="EMBL" id="ORY70882.1"/>
    </source>
</evidence>
<dbReference type="InterPro" id="IPR015168">
    <property type="entry name" value="SsuA/THI5"/>
</dbReference>
<gene>
    <name evidence="6" type="ORF">BCR38DRAFT_415336</name>
</gene>
<dbReference type="Gene3D" id="3.40.190.10">
    <property type="entry name" value="Periplasmic binding protein-like II"/>
    <property type="match status" value="1"/>
</dbReference>
<keyword evidence="7" id="KW-1185">Reference proteome</keyword>
<evidence type="ECO:0000256" key="2">
    <source>
        <dbReference type="ARBA" id="ARBA00010742"/>
    </source>
</evidence>
<comment type="subcellular location">
    <subcellularLocation>
        <location evidence="1">Periplasm</location>
    </subcellularLocation>
</comment>
<dbReference type="AlphaFoldDB" id="A0A1Y2EH34"/>
<feature type="domain" description="SsuA/THI5-like" evidence="5">
    <location>
        <begin position="30"/>
        <end position="167"/>
    </location>
</feature>
<dbReference type="GO" id="GO:0042597">
    <property type="term" value="C:periplasmic space"/>
    <property type="evidence" value="ECO:0007669"/>
    <property type="project" value="UniProtKB-SubCell"/>
</dbReference>
<comment type="caution">
    <text evidence="6">The sequence shown here is derived from an EMBL/GenBank/DDBJ whole genome shotgun (WGS) entry which is preliminary data.</text>
</comment>
<sequence length="361" mass="37724">MFASAVVALLPLVGATALDTVQYGAFLETATYSVANRLGFFEATGLNVIYNQVPNSTAAFSSLLSGEYDILTATVDNALNYRFNQDQNVTVLGQLDQGPDLVIASIPSITNASQLVGKPIIVDSPVSGYAYLLRKGLSNLGLELYDDYYFMTVGGTSARYADLLSGTTSNGSAVYATILNYPFTVQGQSLPDGQAPNILARVSDHVAPITSSAFTVRESALSDAAESTLLARFMASMYAANLFLLNANNANCSIGAMAAQLGVTATIAALEYASVTNSLSGEVSPGGNFTVNKEGILNDIAVRASFGGFSGVSDGFDYVAALEPGSGNLIDYSIRDAAVALYDSSTIVGNCSVPTYSRQHV</sequence>
<dbReference type="PANTHER" id="PTHR30024:SF47">
    <property type="entry name" value="TAURINE-BINDING PERIPLASMIC PROTEIN"/>
    <property type="match status" value="1"/>
</dbReference>
<evidence type="ECO:0000256" key="1">
    <source>
        <dbReference type="ARBA" id="ARBA00004418"/>
    </source>
</evidence>
<dbReference type="InParanoid" id="A0A1Y2EH34"/>
<dbReference type="RefSeq" id="XP_040720474.1">
    <property type="nucleotide sequence ID" value="XM_040859016.1"/>
</dbReference>
<protein>
    <recommendedName>
        <fullName evidence="5">SsuA/THI5-like domain-containing protein</fullName>
    </recommendedName>
</protein>
<name>A0A1Y2EH34_9PEZI</name>
<organism evidence="6 7">
    <name type="scientific">Pseudomassariella vexata</name>
    <dbReference type="NCBI Taxonomy" id="1141098"/>
    <lineage>
        <taxon>Eukaryota</taxon>
        <taxon>Fungi</taxon>
        <taxon>Dikarya</taxon>
        <taxon>Ascomycota</taxon>
        <taxon>Pezizomycotina</taxon>
        <taxon>Sordariomycetes</taxon>
        <taxon>Xylariomycetidae</taxon>
        <taxon>Amphisphaeriales</taxon>
        <taxon>Pseudomassariaceae</taxon>
        <taxon>Pseudomassariella</taxon>
    </lineage>
</organism>
<dbReference type="Pfam" id="PF09084">
    <property type="entry name" value="NMT1"/>
    <property type="match status" value="1"/>
</dbReference>
<evidence type="ECO:0000313" key="7">
    <source>
        <dbReference type="Proteomes" id="UP000193689"/>
    </source>
</evidence>
<comment type="similarity">
    <text evidence="2">Belongs to the bacterial solute-binding protein SsuA/TauA family.</text>
</comment>
<dbReference type="PANTHER" id="PTHR30024">
    <property type="entry name" value="ALIPHATIC SULFONATES-BINDING PROTEIN-RELATED"/>
    <property type="match status" value="1"/>
</dbReference>